<accession>A0ABV3V5V5</accession>
<dbReference type="Proteomes" id="UP001558481">
    <property type="component" value="Unassembled WGS sequence"/>
</dbReference>
<gene>
    <name evidence="1" type="ORF">VVR66_11480</name>
</gene>
<sequence>MLTQTYTSPDGKYMLNYPASWTVSTDKEYLELTSPDGSVTGHVSPKSLNGPDAAWMGRHVTQYESNPAVVMSEIVGDHVATYSGYNSAANPAQDSMGWGLSQVNASGLVSMAAADSDDELWAYFEQAGVNKSGKALNDKRAAQVAQKTVRSKNGATVEAILQSVQLVEDLSGETPPDGNPEVLDQTYTSPDGAFTMSYPSTWTVRTDQGYLEVTSRTGQTVGRIATTDVRPLRDDWLTSPRYMMPGEDTPLTERLGSRVSTYSAYHRDVDTPDEDAILFGLTQINSSGLVAFGEANQRRELWAEFTYEPINTSGRHLTDDEVRTALTGHVNTHQDVPAVQAMLQSIRIN</sequence>
<proteinExistence type="predicted"/>
<keyword evidence="2" id="KW-1185">Reference proteome</keyword>
<comment type="caution">
    <text evidence="1">The sequence shown here is derived from an EMBL/GenBank/DDBJ whole genome shotgun (WGS) entry which is preliminary data.</text>
</comment>
<name>A0ABV3V5V5_9MICC</name>
<protein>
    <submittedName>
        <fullName evidence="1">Uncharacterized protein</fullName>
    </submittedName>
</protein>
<reference evidence="1 2" key="1">
    <citation type="journal article" date="2024" name="Fungal Genet. Biol.">
        <title>The porcine skin microbiome exhibits broad fungal antagonism.</title>
        <authorList>
            <person name="De La Cruz K.F."/>
            <person name="Townsend E.C."/>
            <person name="Alex Cheong J.Z."/>
            <person name="Salamzade R."/>
            <person name="Liu A."/>
            <person name="Sandstrom S."/>
            <person name="Davila E."/>
            <person name="Huang L."/>
            <person name="Xu K.H."/>
            <person name="Wu S.Y."/>
            <person name="Meudt J.J."/>
            <person name="Shanmuganayagam D."/>
            <person name="Gibson A.L.F."/>
            <person name="Kalan L.R."/>
        </authorList>
    </citation>
    <scope>NUCLEOTIDE SEQUENCE [LARGE SCALE GENOMIC DNA]</scope>
    <source>
        <strain evidence="1 2">LK2625</strain>
    </source>
</reference>
<organism evidence="1 2">
    <name type="scientific">Kocuria carniphila</name>
    <dbReference type="NCBI Taxonomy" id="262208"/>
    <lineage>
        <taxon>Bacteria</taxon>
        <taxon>Bacillati</taxon>
        <taxon>Actinomycetota</taxon>
        <taxon>Actinomycetes</taxon>
        <taxon>Micrococcales</taxon>
        <taxon>Micrococcaceae</taxon>
        <taxon>Kocuria</taxon>
    </lineage>
</organism>
<dbReference type="RefSeq" id="WP_368629725.1">
    <property type="nucleotide sequence ID" value="NZ_JAYWLU010000012.1"/>
</dbReference>
<evidence type="ECO:0000313" key="2">
    <source>
        <dbReference type="Proteomes" id="UP001558481"/>
    </source>
</evidence>
<dbReference type="EMBL" id="JAYWLU010000012">
    <property type="protein sequence ID" value="MEX3595335.1"/>
    <property type="molecule type" value="Genomic_DNA"/>
</dbReference>
<evidence type="ECO:0000313" key="1">
    <source>
        <dbReference type="EMBL" id="MEX3595335.1"/>
    </source>
</evidence>